<keyword evidence="3" id="KW-1185">Reference proteome</keyword>
<evidence type="ECO:0000313" key="3">
    <source>
        <dbReference type="Proteomes" id="UP000823775"/>
    </source>
</evidence>
<dbReference type="Proteomes" id="UP000823775">
    <property type="component" value="Unassembled WGS sequence"/>
</dbReference>
<gene>
    <name evidence="2" type="ORF">HAX54_041125</name>
</gene>
<dbReference type="InterPro" id="IPR005162">
    <property type="entry name" value="Retrotrans_gag_dom"/>
</dbReference>
<dbReference type="EMBL" id="JACEIK010000590">
    <property type="protein sequence ID" value="MCD7459501.1"/>
    <property type="molecule type" value="Genomic_DNA"/>
</dbReference>
<feature type="domain" description="Retrotransposon gag" evidence="1">
    <location>
        <begin position="3"/>
        <end position="64"/>
    </location>
</feature>
<reference evidence="2 3" key="1">
    <citation type="journal article" date="2021" name="BMC Genomics">
        <title>Datura genome reveals duplications of psychoactive alkaloid biosynthetic genes and high mutation rate following tissue culture.</title>
        <authorList>
            <person name="Rajewski A."/>
            <person name="Carter-House D."/>
            <person name="Stajich J."/>
            <person name="Litt A."/>
        </authorList>
    </citation>
    <scope>NUCLEOTIDE SEQUENCE [LARGE SCALE GENOMIC DNA]</scope>
    <source>
        <strain evidence="2">AR-01</strain>
    </source>
</reference>
<comment type="caution">
    <text evidence="2">The sequence shown here is derived from an EMBL/GenBank/DDBJ whole genome shotgun (WGS) entry which is preliminary data.</text>
</comment>
<accession>A0ABS8SKX7</accession>
<sequence length="101" mass="12097">MCFVKKWFPPSKKVEQCEKIFHFRQVPGEQLFDVWKMFKQYILRAPTNGFPNNILSEKFYIGLDDELVLYLNREKHEIEQKNMKIELMTGAPLEDTDEIPD</sequence>
<protein>
    <recommendedName>
        <fullName evidence="1">Retrotransposon gag domain-containing protein</fullName>
    </recommendedName>
</protein>
<organism evidence="2 3">
    <name type="scientific">Datura stramonium</name>
    <name type="common">Jimsonweed</name>
    <name type="synonym">Common thornapple</name>
    <dbReference type="NCBI Taxonomy" id="4076"/>
    <lineage>
        <taxon>Eukaryota</taxon>
        <taxon>Viridiplantae</taxon>
        <taxon>Streptophyta</taxon>
        <taxon>Embryophyta</taxon>
        <taxon>Tracheophyta</taxon>
        <taxon>Spermatophyta</taxon>
        <taxon>Magnoliopsida</taxon>
        <taxon>eudicotyledons</taxon>
        <taxon>Gunneridae</taxon>
        <taxon>Pentapetalae</taxon>
        <taxon>asterids</taxon>
        <taxon>lamiids</taxon>
        <taxon>Solanales</taxon>
        <taxon>Solanaceae</taxon>
        <taxon>Solanoideae</taxon>
        <taxon>Datureae</taxon>
        <taxon>Datura</taxon>
    </lineage>
</organism>
<dbReference type="Pfam" id="PF03732">
    <property type="entry name" value="Retrotrans_gag"/>
    <property type="match status" value="1"/>
</dbReference>
<evidence type="ECO:0000259" key="1">
    <source>
        <dbReference type="Pfam" id="PF03732"/>
    </source>
</evidence>
<proteinExistence type="predicted"/>
<evidence type="ECO:0000313" key="2">
    <source>
        <dbReference type="EMBL" id="MCD7459501.1"/>
    </source>
</evidence>
<name>A0ABS8SKX7_DATST</name>